<evidence type="ECO:0000256" key="2">
    <source>
        <dbReference type="ARBA" id="ARBA00023242"/>
    </source>
</evidence>
<dbReference type="Gene3D" id="1.10.20.10">
    <property type="entry name" value="Histone, subunit A"/>
    <property type="match status" value="1"/>
</dbReference>
<dbReference type="SUPFAM" id="SSF47113">
    <property type="entry name" value="Histone-fold"/>
    <property type="match status" value="1"/>
</dbReference>
<feature type="domain" description="Transcription factor CBF/NF-Y/archaeal histone" evidence="4">
    <location>
        <begin position="83"/>
        <end position="145"/>
    </location>
</feature>
<dbReference type="InterPro" id="IPR009072">
    <property type="entry name" value="Histone-fold"/>
</dbReference>
<name>A0A068S2M3_9FUNG</name>
<comment type="caution">
    <text evidence="5">The sequence shown here is derived from an EMBL/GenBank/DDBJ whole genome shotgun (WGS) entry which is preliminary data.</text>
</comment>
<dbReference type="CDD" id="cd23645">
    <property type="entry name" value="HFD_Dpb3-like"/>
    <property type="match status" value="1"/>
</dbReference>
<keyword evidence="6" id="KW-1185">Reference proteome</keyword>
<dbReference type="OrthoDB" id="636685at2759"/>
<dbReference type="Proteomes" id="UP000027586">
    <property type="component" value="Unassembled WGS sequence"/>
</dbReference>
<feature type="compositionally biased region" description="Low complexity" evidence="3">
    <location>
        <begin position="207"/>
        <end position="225"/>
    </location>
</feature>
<evidence type="ECO:0000313" key="6">
    <source>
        <dbReference type="Proteomes" id="UP000027586"/>
    </source>
</evidence>
<evidence type="ECO:0000256" key="1">
    <source>
        <dbReference type="ARBA" id="ARBA00004123"/>
    </source>
</evidence>
<dbReference type="InterPro" id="IPR050568">
    <property type="entry name" value="Transcr_DNA_Rep_Reg"/>
</dbReference>
<evidence type="ECO:0000256" key="3">
    <source>
        <dbReference type="SAM" id="MobiDB-lite"/>
    </source>
</evidence>
<reference evidence="5" key="1">
    <citation type="submission" date="2013-08" db="EMBL/GenBank/DDBJ databases">
        <title>Gene expansion shapes genome architecture in the human pathogen Lichtheimia corymbifera: an evolutionary genomics analysis in the ancient terrestrial Mucorales (Mucoromycotina).</title>
        <authorList>
            <person name="Schwartze V.U."/>
            <person name="Winter S."/>
            <person name="Shelest E."/>
            <person name="Marcet-Houben M."/>
            <person name="Horn F."/>
            <person name="Wehner S."/>
            <person name="Hoffmann K."/>
            <person name="Riege K."/>
            <person name="Sammeth M."/>
            <person name="Nowrousian M."/>
            <person name="Valiante V."/>
            <person name="Linde J."/>
            <person name="Jacobsen I.D."/>
            <person name="Marz M."/>
            <person name="Brakhage A.A."/>
            <person name="Gabaldon T."/>
            <person name="Bocker S."/>
            <person name="Voigt K."/>
        </authorList>
    </citation>
    <scope>NUCLEOTIDE SEQUENCE [LARGE SCALE GENOMIC DNA]</scope>
    <source>
        <strain evidence="5">FSU 9682</strain>
    </source>
</reference>
<dbReference type="Pfam" id="PF00808">
    <property type="entry name" value="CBFD_NFYB_HMF"/>
    <property type="match status" value="1"/>
</dbReference>
<dbReference type="GO" id="GO:0006261">
    <property type="term" value="P:DNA-templated DNA replication"/>
    <property type="evidence" value="ECO:0007669"/>
    <property type="project" value="TreeGrafter"/>
</dbReference>
<dbReference type="EMBL" id="CBTN010000039">
    <property type="protein sequence ID" value="CDH56618.1"/>
    <property type="molecule type" value="Genomic_DNA"/>
</dbReference>
<dbReference type="InterPro" id="IPR003958">
    <property type="entry name" value="CBFA_NFYB_domain"/>
</dbReference>
<dbReference type="AlphaFoldDB" id="A0A068S2M3"/>
<proteinExistence type="predicted"/>
<evidence type="ECO:0000259" key="4">
    <source>
        <dbReference type="Pfam" id="PF00808"/>
    </source>
</evidence>
<comment type="subcellular location">
    <subcellularLocation>
        <location evidence="1">Nucleus</location>
    </subcellularLocation>
</comment>
<dbReference type="PANTHER" id="PTHR10252:SF54">
    <property type="entry name" value="CHROMATIN ACCESSIBILITY COMPLEX PROTEIN 1"/>
    <property type="match status" value="1"/>
</dbReference>
<organism evidence="5 6">
    <name type="scientific">Lichtheimia corymbifera JMRC:FSU:9682</name>
    <dbReference type="NCBI Taxonomy" id="1263082"/>
    <lineage>
        <taxon>Eukaryota</taxon>
        <taxon>Fungi</taxon>
        <taxon>Fungi incertae sedis</taxon>
        <taxon>Mucoromycota</taxon>
        <taxon>Mucoromycotina</taxon>
        <taxon>Mucoromycetes</taxon>
        <taxon>Mucorales</taxon>
        <taxon>Lichtheimiaceae</taxon>
        <taxon>Lichtheimia</taxon>
    </lineage>
</organism>
<keyword evidence="2" id="KW-0539">Nucleus</keyword>
<dbReference type="VEuPathDB" id="FungiDB:LCOR_07642.1"/>
<dbReference type="PANTHER" id="PTHR10252">
    <property type="entry name" value="HISTONE-LIKE TRANSCRIPTION FACTOR CCAAT-RELATED"/>
    <property type="match status" value="1"/>
</dbReference>
<evidence type="ECO:0000313" key="5">
    <source>
        <dbReference type="EMBL" id="CDH56618.1"/>
    </source>
</evidence>
<dbReference type="STRING" id="1263082.A0A068S2M3"/>
<protein>
    <recommendedName>
        <fullName evidence="4">Transcription factor CBF/NF-Y/archaeal histone domain-containing protein</fullName>
    </recommendedName>
</protein>
<gene>
    <name evidence="5" type="ORF">LCOR_07642.1</name>
</gene>
<accession>A0A068S2M3</accession>
<sequence>MIICYADGTKGVGTIALILQANPERRIKLVPCHCHVGLKNRIAQNALFPALFFYTIDTMASEASTPQSSSSSKPDRTPGTTIIPVSRVKRVVKEDKDISIINAEATFCITYATELFMEYLVQEGFSRARNEKRKTIFYKDLASAVSEVEQFEFLEDVIPHTMTLKTALERRKDTVNDMQVDQQQQQQQQQQQARKKQKTDHSQDEGSQNQNGTESTTTTQVSSSSTPPPEQ</sequence>
<feature type="compositionally biased region" description="Low complexity" evidence="3">
    <location>
        <begin position="182"/>
        <end position="192"/>
    </location>
</feature>
<feature type="region of interest" description="Disordered" evidence="3">
    <location>
        <begin position="176"/>
        <end position="231"/>
    </location>
</feature>
<dbReference type="GO" id="GO:0046982">
    <property type="term" value="F:protein heterodimerization activity"/>
    <property type="evidence" value="ECO:0007669"/>
    <property type="project" value="InterPro"/>
</dbReference>
<dbReference type="GO" id="GO:0008623">
    <property type="term" value="C:CHRAC"/>
    <property type="evidence" value="ECO:0007669"/>
    <property type="project" value="TreeGrafter"/>
</dbReference>